<dbReference type="Pfam" id="PF13185">
    <property type="entry name" value="GAF_2"/>
    <property type="match status" value="1"/>
</dbReference>
<dbReference type="RefSeq" id="WP_253836513.1">
    <property type="nucleotide sequence ID" value="NZ_JAMTCS010000008.1"/>
</dbReference>
<dbReference type="SUPFAM" id="SSF52172">
    <property type="entry name" value="CheY-like"/>
    <property type="match status" value="1"/>
</dbReference>
<evidence type="ECO:0000259" key="5">
    <source>
        <dbReference type="PROSITE" id="PS50921"/>
    </source>
</evidence>
<protein>
    <submittedName>
        <fullName evidence="6">ANTAR domain-containing protein</fullName>
    </submittedName>
</protein>
<evidence type="ECO:0000256" key="1">
    <source>
        <dbReference type="ARBA" id="ARBA00022679"/>
    </source>
</evidence>
<dbReference type="InterPro" id="IPR003018">
    <property type="entry name" value="GAF"/>
</dbReference>
<keyword evidence="2" id="KW-0418">Kinase</keyword>
<comment type="caution">
    <text evidence="6">The sequence shown here is derived from an EMBL/GenBank/DDBJ whole genome shotgun (WGS) entry which is preliminary data.</text>
</comment>
<keyword evidence="1" id="KW-0808">Transferase</keyword>
<evidence type="ECO:0000256" key="4">
    <source>
        <dbReference type="ARBA" id="ARBA00023163"/>
    </source>
</evidence>
<reference evidence="6" key="1">
    <citation type="submission" date="2022-06" db="EMBL/GenBank/DDBJ databases">
        <title>Genomic Encyclopedia of Archaeal and Bacterial Type Strains, Phase II (KMG-II): from individual species to whole genera.</title>
        <authorList>
            <person name="Goeker M."/>
        </authorList>
    </citation>
    <scope>NUCLEOTIDE SEQUENCE</scope>
    <source>
        <strain evidence="6">DSM 26652</strain>
    </source>
</reference>
<gene>
    <name evidence="6" type="ORF">APR03_002738</name>
</gene>
<proteinExistence type="predicted"/>
<organism evidence="6 7">
    <name type="scientific">Promicromonospora thailandica</name>
    <dbReference type="NCBI Taxonomy" id="765201"/>
    <lineage>
        <taxon>Bacteria</taxon>
        <taxon>Bacillati</taxon>
        <taxon>Actinomycetota</taxon>
        <taxon>Actinomycetes</taxon>
        <taxon>Micrococcales</taxon>
        <taxon>Promicromonosporaceae</taxon>
        <taxon>Promicromonospora</taxon>
    </lineage>
</organism>
<dbReference type="SUPFAM" id="SSF55781">
    <property type="entry name" value="GAF domain-like"/>
    <property type="match status" value="1"/>
</dbReference>
<dbReference type="Proteomes" id="UP001139493">
    <property type="component" value="Unassembled WGS sequence"/>
</dbReference>
<keyword evidence="4" id="KW-0804">Transcription</keyword>
<evidence type="ECO:0000313" key="7">
    <source>
        <dbReference type="Proteomes" id="UP001139493"/>
    </source>
</evidence>
<dbReference type="Gene3D" id="1.10.10.10">
    <property type="entry name" value="Winged helix-like DNA-binding domain superfamily/Winged helix DNA-binding domain"/>
    <property type="match status" value="1"/>
</dbReference>
<evidence type="ECO:0000256" key="2">
    <source>
        <dbReference type="ARBA" id="ARBA00022777"/>
    </source>
</evidence>
<feature type="domain" description="ANTAR" evidence="5">
    <location>
        <begin position="145"/>
        <end position="206"/>
    </location>
</feature>
<evidence type="ECO:0000256" key="3">
    <source>
        <dbReference type="ARBA" id="ARBA00023015"/>
    </source>
</evidence>
<dbReference type="AlphaFoldDB" id="A0A9X2JWB9"/>
<dbReference type="Pfam" id="PF03861">
    <property type="entry name" value="ANTAR"/>
    <property type="match status" value="1"/>
</dbReference>
<name>A0A9X2JWB9_9MICO</name>
<dbReference type="InterPro" id="IPR011006">
    <property type="entry name" value="CheY-like_superfamily"/>
</dbReference>
<keyword evidence="7" id="KW-1185">Reference proteome</keyword>
<dbReference type="SMART" id="SM01012">
    <property type="entry name" value="ANTAR"/>
    <property type="match status" value="1"/>
</dbReference>
<accession>A0A9X2JWB9</accession>
<dbReference type="GO" id="GO:0003723">
    <property type="term" value="F:RNA binding"/>
    <property type="evidence" value="ECO:0007669"/>
    <property type="project" value="InterPro"/>
</dbReference>
<dbReference type="InterPro" id="IPR036388">
    <property type="entry name" value="WH-like_DNA-bd_sf"/>
</dbReference>
<keyword evidence="3" id="KW-0805">Transcription regulation</keyword>
<dbReference type="GO" id="GO:0016301">
    <property type="term" value="F:kinase activity"/>
    <property type="evidence" value="ECO:0007669"/>
    <property type="project" value="UniProtKB-KW"/>
</dbReference>
<dbReference type="InterPro" id="IPR029016">
    <property type="entry name" value="GAF-like_dom_sf"/>
</dbReference>
<dbReference type="Gene3D" id="3.30.450.40">
    <property type="match status" value="1"/>
</dbReference>
<dbReference type="EMBL" id="JAMTCS010000008">
    <property type="protein sequence ID" value="MCP2265382.1"/>
    <property type="molecule type" value="Genomic_DNA"/>
</dbReference>
<dbReference type="InterPro" id="IPR005561">
    <property type="entry name" value="ANTAR"/>
</dbReference>
<dbReference type="PROSITE" id="PS50921">
    <property type="entry name" value="ANTAR"/>
    <property type="match status" value="1"/>
</dbReference>
<sequence>MARPSSLHDYATHAPSVLGIDVEASILLRQYGADISAASSTPAAARCDRVEALAGDGPCIDAMDELRVRVVTDVAAEQSWHAWRTQAVDEGFATAIAVPGEVGGSAVIALNLYSRDASPWDARALAAAESYTQLVAAAVRLHLEVAELEDRATGLYRTMSDEVAIQRAVGTIMATNDCSAQEAARILDSAAATRGVSRREVAETILRTLASEES</sequence>
<evidence type="ECO:0000313" key="6">
    <source>
        <dbReference type="EMBL" id="MCP2265382.1"/>
    </source>
</evidence>